<keyword evidence="3" id="KW-1185">Reference proteome</keyword>
<dbReference type="AlphaFoldDB" id="A0A177L416"/>
<dbReference type="Pfam" id="PF07463">
    <property type="entry name" value="NUMOD4"/>
    <property type="match status" value="1"/>
</dbReference>
<dbReference type="Proteomes" id="UP000076935">
    <property type="component" value="Unassembled WGS sequence"/>
</dbReference>
<dbReference type="GO" id="GO:0016788">
    <property type="term" value="F:hydrolase activity, acting on ester bonds"/>
    <property type="evidence" value="ECO:0007669"/>
    <property type="project" value="InterPro"/>
</dbReference>
<dbReference type="RefSeq" id="WP_063966374.1">
    <property type="nucleotide sequence ID" value="NZ_JBCNAN010000022.1"/>
</dbReference>
<dbReference type="Gene3D" id="3.90.75.20">
    <property type="match status" value="1"/>
</dbReference>
<dbReference type="InterPro" id="IPR003615">
    <property type="entry name" value="HNH_nuc"/>
</dbReference>
<dbReference type="InterPro" id="IPR044925">
    <property type="entry name" value="His-Me_finger_sf"/>
</dbReference>
<gene>
    <name evidence="2" type="ORF">AWH49_18020</name>
</gene>
<evidence type="ECO:0000259" key="1">
    <source>
        <dbReference type="SMART" id="SM00507"/>
    </source>
</evidence>
<dbReference type="SMART" id="SM00507">
    <property type="entry name" value="HNHc"/>
    <property type="match status" value="1"/>
</dbReference>
<dbReference type="InterPro" id="IPR003647">
    <property type="entry name" value="Intron_nuc_1_rpt"/>
</dbReference>
<dbReference type="SUPFAM" id="SSF54060">
    <property type="entry name" value="His-Me finger endonucleases"/>
    <property type="match status" value="1"/>
</dbReference>
<reference evidence="2 3" key="1">
    <citation type="submission" date="2016-01" db="EMBL/GenBank/DDBJ databases">
        <title>Investigation of taxonomic status of Bacillus aminovorans.</title>
        <authorList>
            <person name="Verma A."/>
            <person name="Pal Y."/>
            <person name="Krishnamurthi S."/>
        </authorList>
    </citation>
    <scope>NUCLEOTIDE SEQUENCE [LARGE SCALE GENOMIC DNA]</scope>
    <source>
        <strain evidence="2 3">DSM 1314</strain>
    </source>
</reference>
<proteinExistence type="predicted"/>
<accession>A0A177L416</accession>
<protein>
    <recommendedName>
        <fullName evidence="1">HNH nuclease domain-containing protein</fullName>
    </recommendedName>
</protein>
<evidence type="ECO:0000313" key="2">
    <source>
        <dbReference type="EMBL" id="OAH60102.1"/>
    </source>
</evidence>
<dbReference type="InterPro" id="IPR010902">
    <property type="entry name" value="NUMOD4"/>
</dbReference>
<comment type="caution">
    <text evidence="2">The sequence shown here is derived from an EMBL/GenBank/DDBJ whole genome shotgun (WGS) entry which is preliminary data.</text>
</comment>
<name>A0A177L416_9BACI</name>
<dbReference type="SMART" id="SM00497">
    <property type="entry name" value="IENR1"/>
    <property type="match status" value="1"/>
</dbReference>
<dbReference type="EMBL" id="LQWY01000053">
    <property type="protein sequence ID" value="OAH60102.1"/>
    <property type="molecule type" value="Genomic_DNA"/>
</dbReference>
<evidence type="ECO:0000313" key="3">
    <source>
        <dbReference type="Proteomes" id="UP000076935"/>
    </source>
</evidence>
<organism evidence="2 3">
    <name type="scientific">Domibacillus aminovorans</name>
    <dbReference type="NCBI Taxonomy" id="29332"/>
    <lineage>
        <taxon>Bacteria</taxon>
        <taxon>Bacillati</taxon>
        <taxon>Bacillota</taxon>
        <taxon>Bacilli</taxon>
        <taxon>Bacillales</taxon>
        <taxon>Bacillaceae</taxon>
        <taxon>Domibacillus</taxon>
    </lineage>
</organism>
<sequence>MSKTWKDVPGYEGLYKVSESGEILGLKRNKLLKPYIDMSGYLVYALSKKCKAKHIKAHRIVAIAFVDNPMKKPQVNHIDGNKLNNHISNLEWVTASENIRHAFDNGLIKMSEERKRNQGKWFRKKVICFNHSTGENIIFGSENDACRHFGFCKGTISRYIRGLRKSPDNLLFSYLEEETING</sequence>
<feature type="domain" description="HNH nuclease" evidence="1">
    <location>
        <begin position="49"/>
        <end position="99"/>
    </location>
</feature>
<dbReference type="Pfam" id="PF13392">
    <property type="entry name" value="HNH_3"/>
    <property type="match status" value="1"/>
</dbReference>